<feature type="compositionally biased region" description="Basic residues" evidence="4">
    <location>
        <begin position="53"/>
        <end position="65"/>
    </location>
</feature>
<keyword evidence="2" id="KW-0963">Cytoplasm</keyword>
<evidence type="ECO:0000256" key="1">
    <source>
        <dbReference type="ARBA" id="ARBA00004496"/>
    </source>
</evidence>
<keyword evidence="8" id="KW-1185">Reference proteome</keyword>
<dbReference type="HOGENOM" id="CLU_007735_0_0_1"/>
<feature type="compositionally biased region" description="Polar residues" evidence="4">
    <location>
        <begin position="368"/>
        <end position="377"/>
    </location>
</feature>
<evidence type="ECO:0000313" key="8">
    <source>
        <dbReference type="Proteomes" id="UP000027222"/>
    </source>
</evidence>
<organism evidence="7 8">
    <name type="scientific">Galerina marginata (strain CBS 339.88)</name>
    <dbReference type="NCBI Taxonomy" id="685588"/>
    <lineage>
        <taxon>Eukaryota</taxon>
        <taxon>Fungi</taxon>
        <taxon>Dikarya</taxon>
        <taxon>Basidiomycota</taxon>
        <taxon>Agaricomycotina</taxon>
        <taxon>Agaricomycetes</taxon>
        <taxon>Agaricomycetidae</taxon>
        <taxon>Agaricales</taxon>
        <taxon>Agaricineae</taxon>
        <taxon>Strophariaceae</taxon>
        <taxon>Galerina</taxon>
    </lineage>
</organism>
<dbReference type="Proteomes" id="UP000027222">
    <property type="component" value="Unassembled WGS sequence"/>
</dbReference>
<feature type="region of interest" description="Disordered" evidence="4">
    <location>
        <begin position="1008"/>
        <end position="1035"/>
    </location>
</feature>
<sequence length="1035" mass="116476">MKRHSRGTAFDISIRGDELEHDRIQLEHNLQNTELSFRLSSTSDDENSDGYTHRQHRTNHRHHHQNSSLEYPRHISEPLVDFPSFAHRSREHFGDEDHSQMHAWSYRTGEDEDGINPYGGETVSTAAHHASAITISAGLGGGRAARRDPSLSGAEYDPERPLHAMIAGVNSKHSMFGMDSKNQAPENMTYDPLVVDSTAELDRILQSGHAPHSHSISRSVHPTPPTSSVSSDSEAAQTSSRPKLTDHLRHVSFSPKRPRSAQANHSNPNSPLARPSRNVEDRNASMNMPTPRPARRTNVTPSYASPVQPEVRLHPATPSSTGSRFTRMARGINKELEATQEQLNANNQLTQSTRPVSAPVERNPFHDGNQSAATSDLRSARSRRNVTRDSTSGKIVLPDVTGLTSAVESPAKPGMAYRPYKGDDRPRDSEARLLQTLSAVHGQLRDLDEENSISRRRVRELEMELEECKREVARERTRLFEREELSIRQHNSSYRGGSRSKGKGKAREEPPKIDDERLHARYKEAVEEKKEALINSLRSHLTRLTSELSSHQELLTELRKLRDSDAQALHEKGAEIIQLREEVQRLAGEVEVLRGVVEEGLKERRASREIQEVQVETSAADVAMSQDLDSDNSEEEEEVSRATDEDEEEEEANEQQENDDEPEPFDPGYYAQEESSPANPNHRADRTMRTDHATVGSTNLGESINGGPRFVDDEELDDIAAEVEERRANLSNGSIASRRRRSRSPSPVMRTNRATAEEAEDADERQLPASSRSQPQHSSNKQPESSTSRPSAPTPGHAARQYTRSRHSLEPEPETPFPQIRGEQLERLFFSAPEHNAKTCTVCYRRRYRTNTGTASPSWSYPKQTARNQGERHNQEEGQEDDEGFEEGSEEADAERAPTGTSEKGKHREYVGFSEDPAHWRQAGRKQGLPPQTVVARVIRELEDDFTHYKSIYVELADQYKVMDAVSDVPRRNTLARHLREVVDILEQKGDQIASLYDLLEFKDKPISESAVPDKDERPTSSWANRPASKRRGIS</sequence>
<proteinExistence type="predicted"/>
<feature type="region of interest" description="Disordered" evidence="4">
    <location>
        <begin position="604"/>
        <end position="824"/>
    </location>
</feature>
<feature type="region of interest" description="Disordered" evidence="4">
    <location>
        <begin position="208"/>
        <end position="305"/>
    </location>
</feature>
<feature type="compositionally biased region" description="Acidic residues" evidence="4">
    <location>
        <begin position="712"/>
        <end position="722"/>
    </location>
</feature>
<evidence type="ECO:0000259" key="5">
    <source>
        <dbReference type="Pfam" id="PF06657"/>
    </source>
</evidence>
<feature type="compositionally biased region" description="Acidic residues" evidence="4">
    <location>
        <begin position="877"/>
        <end position="893"/>
    </location>
</feature>
<evidence type="ECO:0000256" key="3">
    <source>
        <dbReference type="SAM" id="Coils"/>
    </source>
</evidence>
<gene>
    <name evidence="7" type="ORF">GALMADRAFT_816004</name>
</gene>
<dbReference type="InterPro" id="IPR025925">
    <property type="entry name" value="PPC89_CLD"/>
</dbReference>
<keyword evidence="3" id="KW-0175">Coiled coil</keyword>
<feature type="coiled-coil region" evidence="3">
    <location>
        <begin position="541"/>
        <end position="589"/>
    </location>
</feature>
<feature type="domain" description="Cep57 centrosome microtubule-binding" evidence="5">
    <location>
        <begin position="928"/>
        <end position="999"/>
    </location>
</feature>
<feature type="compositionally biased region" description="Polar residues" evidence="4">
    <location>
        <begin position="853"/>
        <end position="868"/>
    </location>
</feature>
<dbReference type="GO" id="GO:0005737">
    <property type="term" value="C:cytoplasm"/>
    <property type="evidence" value="ECO:0007669"/>
    <property type="project" value="UniProtKB-SubCell"/>
</dbReference>
<dbReference type="EMBL" id="KL142369">
    <property type="protein sequence ID" value="KDR82315.1"/>
    <property type="molecule type" value="Genomic_DNA"/>
</dbReference>
<comment type="subcellular location">
    <subcellularLocation>
        <location evidence="1">Cytoplasm</location>
    </subcellularLocation>
</comment>
<feature type="region of interest" description="Disordered" evidence="4">
    <location>
        <begin position="35"/>
        <end position="69"/>
    </location>
</feature>
<feature type="compositionally biased region" description="Polar residues" evidence="4">
    <location>
        <begin position="768"/>
        <end position="791"/>
    </location>
</feature>
<name>A0A067TGG3_GALM3</name>
<feature type="compositionally biased region" description="Basic and acidic residues" evidence="4">
    <location>
        <begin position="1008"/>
        <end position="1019"/>
    </location>
</feature>
<feature type="compositionally biased region" description="Polar residues" evidence="4">
    <location>
        <begin position="261"/>
        <end position="270"/>
    </location>
</feature>
<protein>
    <recommendedName>
        <fullName evidence="9">Cep57 centrosome microtubule-binding domain-containing protein</fullName>
    </recommendedName>
</protein>
<evidence type="ECO:0000256" key="2">
    <source>
        <dbReference type="ARBA" id="ARBA00022490"/>
    </source>
</evidence>
<accession>A0A067TGG3</accession>
<evidence type="ECO:0000313" key="7">
    <source>
        <dbReference type="EMBL" id="KDR82315.1"/>
    </source>
</evidence>
<feature type="domain" description="PPC89 centrosome localisation" evidence="6">
    <location>
        <begin position="531"/>
        <end position="605"/>
    </location>
</feature>
<feature type="region of interest" description="Disordered" evidence="4">
    <location>
        <begin position="344"/>
        <end position="392"/>
    </location>
</feature>
<dbReference type="AlphaFoldDB" id="A0A067TGG3"/>
<feature type="compositionally biased region" description="Low complexity" evidence="4">
    <location>
        <begin position="217"/>
        <end position="240"/>
    </location>
</feature>
<feature type="region of interest" description="Disordered" evidence="4">
    <location>
        <begin position="851"/>
        <end position="906"/>
    </location>
</feature>
<feature type="compositionally biased region" description="Basic and acidic residues" evidence="4">
    <location>
        <begin position="682"/>
        <end position="692"/>
    </location>
</feature>
<feature type="coiled-coil region" evidence="3">
    <location>
        <begin position="444"/>
        <end position="478"/>
    </location>
</feature>
<dbReference type="OrthoDB" id="76453at2759"/>
<feature type="compositionally biased region" description="Acidic residues" evidence="4">
    <location>
        <begin position="628"/>
        <end position="664"/>
    </location>
</feature>
<dbReference type="Pfam" id="PF14197">
    <property type="entry name" value="Cep57_CLD_2"/>
    <property type="match status" value="1"/>
</dbReference>
<dbReference type="Pfam" id="PF06657">
    <property type="entry name" value="Cep57_MT_bd"/>
    <property type="match status" value="1"/>
</dbReference>
<evidence type="ECO:0000259" key="6">
    <source>
        <dbReference type="Pfam" id="PF14197"/>
    </source>
</evidence>
<reference evidence="8" key="1">
    <citation type="journal article" date="2014" name="Proc. Natl. Acad. Sci. U.S.A.">
        <title>Extensive sampling of basidiomycete genomes demonstrates inadequacy of the white-rot/brown-rot paradigm for wood decay fungi.</title>
        <authorList>
            <person name="Riley R."/>
            <person name="Salamov A.A."/>
            <person name="Brown D.W."/>
            <person name="Nagy L.G."/>
            <person name="Floudas D."/>
            <person name="Held B.W."/>
            <person name="Levasseur A."/>
            <person name="Lombard V."/>
            <person name="Morin E."/>
            <person name="Otillar R."/>
            <person name="Lindquist E.A."/>
            <person name="Sun H."/>
            <person name="LaButti K.M."/>
            <person name="Schmutz J."/>
            <person name="Jabbour D."/>
            <person name="Luo H."/>
            <person name="Baker S.E."/>
            <person name="Pisabarro A.G."/>
            <person name="Walton J.D."/>
            <person name="Blanchette R.A."/>
            <person name="Henrissat B."/>
            <person name="Martin F."/>
            <person name="Cullen D."/>
            <person name="Hibbett D.S."/>
            <person name="Grigoriev I.V."/>
        </authorList>
    </citation>
    <scope>NUCLEOTIDE SEQUENCE [LARGE SCALE GENOMIC DNA]</scope>
    <source>
        <strain evidence="8">CBS 339.88</strain>
    </source>
</reference>
<feature type="compositionally biased region" description="Polar residues" evidence="4">
    <location>
        <begin position="344"/>
        <end position="355"/>
    </location>
</feature>
<evidence type="ECO:0000256" key="4">
    <source>
        <dbReference type="SAM" id="MobiDB-lite"/>
    </source>
</evidence>
<feature type="region of interest" description="Disordered" evidence="4">
    <location>
        <begin position="490"/>
        <end position="512"/>
    </location>
</feature>
<dbReference type="InterPro" id="IPR024957">
    <property type="entry name" value="Cep57_MT-bd_dom"/>
</dbReference>
<evidence type="ECO:0008006" key="9">
    <source>
        <dbReference type="Google" id="ProtNLM"/>
    </source>
</evidence>
<dbReference type="GO" id="GO:0008017">
    <property type="term" value="F:microtubule binding"/>
    <property type="evidence" value="ECO:0007669"/>
    <property type="project" value="InterPro"/>
</dbReference>
<feature type="region of interest" description="Disordered" evidence="4">
    <location>
        <begin position="406"/>
        <end position="427"/>
    </location>
</feature>